<evidence type="ECO:0000256" key="9">
    <source>
        <dbReference type="ARBA" id="ARBA00040743"/>
    </source>
</evidence>
<evidence type="ECO:0000256" key="1">
    <source>
        <dbReference type="ARBA" id="ARBA00004382"/>
    </source>
</evidence>
<dbReference type="Gene3D" id="1.10.4030.10">
    <property type="entry name" value="Porin chaperone SurA, peptide-binding domain"/>
    <property type="match status" value="1"/>
</dbReference>
<keyword evidence="6 12" id="KW-0472">Membrane</keyword>
<dbReference type="PROSITE" id="PS01096">
    <property type="entry name" value="PPIC_PPIASE_1"/>
    <property type="match status" value="1"/>
</dbReference>
<proteinExistence type="inferred from homology"/>
<dbReference type="OrthoDB" id="9812372at2"/>
<keyword evidence="11" id="KW-0413">Isomerase</keyword>
<comment type="similarity">
    <text evidence="8">Belongs to the PpiD chaperone family.</text>
</comment>
<dbReference type="EMBL" id="CP015518">
    <property type="protein sequence ID" value="APG23830.1"/>
    <property type="molecule type" value="Genomic_DNA"/>
</dbReference>
<dbReference type="KEGG" id="pace:A6070_10040"/>
<evidence type="ECO:0000256" key="2">
    <source>
        <dbReference type="ARBA" id="ARBA00022475"/>
    </source>
</evidence>
<evidence type="ECO:0000256" key="3">
    <source>
        <dbReference type="ARBA" id="ARBA00022519"/>
    </source>
</evidence>
<dbReference type="SUPFAM" id="SSF54534">
    <property type="entry name" value="FKBP-like"/>
    <property type="match status" value="1"/>
</dbReference>
<evidence type="ECO:0000256" key="8">
    <source>
        <dbReference type="ARBA" id="ARBA00038408"/>
    </source>
</evidence>
<feature type="domain" description="PpiC" evidence="13">
    <location>
        <begin position="270"/>
        <end position="372"/>
    </location>
</feature>
<dbReference type="InterPro" id="IPR046357">
    <property type="entry name" value="PPIase_dom_sf"/>
</dbReference>
<evidence type="ECO:0000256" key="10">
    <source>
        <dbReference type="ARBA" id="ARBA00042775"/>
    </source>
</evidence>
<dbReference type="PANTHER" id="PTHR47529">
    <property type="entry name" value="PEPTIDYL-PROLYL CIS-TRANS ISOMERASE D"/>
    <property type="match status" value="1"/>
</dbReference>
<dbReference type="Pfam" id="PF13624">
    <property type="entry name" value="SurA_N_3"/>
    <property type="match status" value="1"/>
</dbReference>
<dbReference type="InterPro" id="IPR027304">
    <property type="entry name" value="Trigger_fact/SurA_dom_sf"/>
</dbReference>
<evidence type="ECO:0000313" key="15">
    <source>
        <dbReference type="Proteomes" id="UP000182264"/>
    </source>
</evidence>
<keyword evidence="11" id="KW-0697">Rotamase</keyword>
<evidence type="ECO:0000256" key="5">
    <source>
        <dbReference type="ARBA" id="ARBA00022989"/>
    </source>
</evidence>
<dbReference type="PANTHER" id="PTHR47529:SF1">
    <property type="entry name" value="PERIPLASMIC CHAPERONE PPID"/>
    <property type="match status" value="1"/>
</dbReference>
<dbReference type="AlphaFoldDB" id="A0A1L3GD07"/>
<evidence type="ECO:0000256" key="11">
    <source>
        <dbReference type="PROSITE-ProRule" id="PRU00278"/>
    </source>
</evidence>
<dbReference type="SUPFAM" id="SSF109998">
    <property type="entry name" value="Triger factor/SurA peptide-binding domain-like"/>
    <property type="match status" value="1"/>
</dbReference>
<dbReference type="STRING" id="29542.A6070_10040"/>
<dbReference type="Gene3D" id="3.10.50.40">
    <property type="match status" value="1"/>
</dbReference>
<keyword evidence="2" id="KW-1003">Cell membrane</keyword>
<accession>A0A1L3GD07</accession>
<evidence type="ECO:0000256" key="12">
    <source>
        <dbReference type="SAM" id="Phobius"/>
    </source>
</evidence>
<keyword evidence="7" id="KW-0143">Chaperone</keyword>
<keyword evidence="15" id="KW-1185">Reference proteome</keyword>
<name>A0A1L3GD07_SYNAC</name>
<dbReference type="InterPro" id="IPR000297">
    <property type="entry name" value="PPIase_PpiC"/>
</dbReference>
<keyword evidence="4 12" id="KW-0812">Transmembrane</keyword>
<dbReference type="InterPro" id="IPR023058">
    <property type="entry name" value="PPIase_PpiC_CS"/>
</dbReference>
<dbReference type="GO" id="GO:0005886">
    <property type="term" value="C:plasma membrane"/>
    <property type="evidence" value="ECO:0007669"/>
    <property type="project" value="UniProtKB-SubCell"/>
</dbReference>
<dbReference type="Pfam" id="PF00639">
    <property type="entry name" value="Rotamase"/>
    <property type="match status" value="1"/>
</dbReference>
<feature type="transmembrane region" description="Helical" evidence="12">
    <location>
        <begin position="12"/>
        <end position="33"/>
    </location>
</feature>
<keyword evidence="5 12" id="KW-1133">Transmembrane helix</keyword>
<evidence type="ECO:0000259" key="13">
    <source>
        <dbReference type="PROSITE" id="PS50198"/>
    </source>
</evidence>
<gene>
    <name evidence="14" type="ORF">A7E75_01425</name>
</gene>
<evidence type="ECO:0000256" key="4">
    <source>
        <dbReference type="ARBA" id="ARBA00022692"/>
    </source>
</evidence>
<dbReference type="GO" id="GO:0003755">
    <property type="term" value="F:peptidyl-prolyl cis-trans isomerase activity"/>
    <property type="evidence" value="ECO:0007669"/>
    <property type="project" value="UniProtKB-KW"/>
</dbReference>
<evidence type="ECO:0000313" key="14">
    <source>
        <dbReference type="EMBL" id="APG23830.1"/>
    </source>
</evidence>
<dbReference type="RefSeq" id="WP_072285643.1">
    <property type="nucleotide sequence ID" value="NZ_CP015455.1"/>
</dbReference>
<organism evidence="14 15">
    <name type="scientific">Syntrophotalea acetylenica</name>
    <name type="common">Pelobacter acetylenicus</name>
    <dbReference type="NCBI Taxonomy" id="29542"/>
    <lineage>
        <taxon>Bacteria</taxon>
        <taxon>Pseudomonadati</taxon>
        <taxon>Thermodesulfobacteriota</taxon>
        <taxon>Desulfuromonadia</taxon>
        <taxon>Desulfuromonadales</taxon>
        <taxon>Syntrophotaleaceae</taxon>
        <taxon>Syntrophotalea</taxon>
    </lineage>
</organism>
<reference evidence="14 15" key="1">
    <citation type="journal article" date="2017" name="Genome Announc.">
        <title>Complete Genome Sequences of Two Acetylene-Fermenting Pelobacter acetylenicus Strains.</title>
        <authorList>
            <person name="Sutton J.M."/>
            <person name="Baesman S.M."/>
            <person name="Fierst J.L."/>
            <person name="Poret-Peterson A.T."/>
            <person name="Oremland R.S."/>
            <person name="Dunlap D.S."/>
            <person name="Akob D.M."/>
        </authorList>
    </citation>
    <scope>NUCLEOTIDE SEQUENCE [LARGE SCALE GENOMIC DNA]</scope>
    <source>
        <strain evidence="14 15">DSM 3247</strain>
    </source>
</reference>
<dbReference type="Proteomes" id="UP000182264">
    <property type="component" value="Chromosome"/>
</dbReference>
<dbReference type="InterPro" id="IPR052029">
    <property type="entry name" value="PpiD_chaperone"/>
</dbReference>
<sequence>MLDLIRKKQRSVLVKIVFWTIIAAFVGTIFLVWGKGDSGPGGDSNAVLHVNGDAVSYAEYQMAYQNLRQQMEQRFGRSLPPEIEKQLGLNAQTHDMLVNRLLLLQEADRRDLEVGKAELRQAIAEIPAFQKDGQFDRTLYQQVLAYQHLDPRTFERSMREQLLLSKVMDAIRQEAAVTDQDIETEYRNRNEKIALGFVKFSPGGFENKVAVNGDLLKSYFSEHREEFRKPEKAALRYVVFSPEKYIGDVTLQEDAVRNYYERHKDRYWVAEQVKASHILFRTTPALDEDGRRKKRALAEQVLEKARAGKNFAELARLHSDDAASAVKGGDLGYFTHGTMVPEFESVAFTLAPGEISGVVETPLGFHIIKCEGRIEAGVKPLDDVRDEVRDSLRQDLARQMALDKAMLAYSAQRQSGDLDAVAQANGLRIRETGLFGRGDAIDGLGNDQELTAAAFAQKADELSRPVVRDGSAIVFVVKERRASFVPALDEVRGEVERAYRRQESVGLARQAAEAMLKELKAGKKLSDLARGQSLEMGETGLFPRSYGNFVPSLGNSEELARTAFGLTLKKPAADRVFNLDGRFVVVALTSRVEADPSKLTEQLRDELRTSVLASKQESMLGELLEKLKSEANIKVEPALQSILEGEKAL</sequence>
<dbReference type="PROSITE" id="PS50198">
    <property type="entry name" value="PPIC_PPIASE_2"/>
    <property type="match status" value="1"/>
</dbReference>
<protein>
    <recommendedName>
        <fullName evidence="9">Periplasmic chaperone PpiD</fullName>
    </recommendedName>
    <alternativeName>
        <fullName evidence="10">Periplasmic folding chaperone</fullName>
    </alternativeName>
</protein>
<evidence type="ECO:0000256" key="6">
    <source>
        <dbReference type="ARBA" id="ARBA00023136"/>
    </source>
</evidence>
<evidence type="ECO:0000256" key="7">
    <source>
        <dbReference type="ARBA" id="ARBA00023186"/>
    </source>
</evidence>
<comment type="subcellular location">
    <subcellularLocation>
        <location evidence="1">Cell inner membrane</location>
        <topology evidence="1">Single-pass type II membrane protein</topology>
        <orientation evidence="1">Periplasmic side</orientation>
    </subcellularLocation>
</comment>
<keyword evidence="3" id="KW-0997">Cell inner membrane</keyword>